<evidence type="ECO:0008006" key="3">
    <source>
        <dbReference type="Google" id="ProtNLM"/>
    </source>
</evidence>
<gene>
    <name evidence="1" type="ORF">DW191_19180</name>
</gene>
<accession>A0A3R6E642</accession>
<organism evidence="1 2">
    <name type="scientific">Parabacteroides merdae</name>
    <dbReference type="NCBI Taxonomy" id="46503"/>
    <lineage>
        <taxon>Bacteria</taxon>
        <taxon>Pseudomonadati</taxon>
        <taxon>Bacteroidota</taxon>
        <taxon>Bacteroidia</taxon>
        <taxon>Bacteroidales</taxon>
        <taxon>Tannerellaceae</taxon>
        <taxon>Parabacteroides</taxon>
    </lineage>
</organism>
<dbReference type="Proteomes" id="UP000283732">
    <property type="component" value="Unassembled WGS sequence"/>
</dbReference>
<sequence length="119" mass="13392">MQRVNKEIYKVLESILPNKTGIYPAFGSEDAKFPFVVYNCDSLVPDRSKDGIEGFKMQYSIDIYSDKFDTSDLLEDLIIEGLEGYTGQTISDILLVDGSSSFNGSFRHTLNFEISIDVD</sequence>
<dbReference type="EMBL" id="QRKC01000015">
    <property type="protein sequence ID" value="RHH74022.1"/>
    <property type="molecule type" value="Genomic_DNA"/>
</dbReference>
<name>A0A3R6E642_9BACT</name>
<comment type="caution">
    <text evidence="1">The sequence shown here is derived from an EMBL/GenBank/DDBJ whole genome shotgun (WGS) entry which is preliminary data.</text>
</comment>
<dbReference type="RefSeq" id="WP_122291610.1">
    <property type="nucleotide sequence ID" value="NZ_QRKC01000015.1"/>
</dbReference>
<evidence type="ECO:0000313" key="1">
    <source>
        <dbReference type="EMBL" id="RHH74022.1"/>
    </source>
</evidence>
<proteinExistence type="predicted"/>
<reference evidence="1 2" key="1">
    <citation type="submission" date="2018-08" db="EMBL/GenBank/DDBJ databases">
        <title>A genome reference for cultivated species of the human gut microbiota.</title>
        <authorList>
            <person name="Zou Y."/>
            <person name="Xue W."/>
            <person name="Luo G."/>
        </authorList>
    </citation>
    <scope>NUCLEOTIDE SEQUENCE [LARGE SCALE GENOMIC DNA]</scope>
    <source>
        <strain evidence="1 2">AM16-50</strain>
    </source>
</reference>
<protein>
    <recommendedName>
        <fullName evidence="3">DUF3168 domain-containing protein</fullName>
    </recommendedName>
</protein>
<dbReference type="AlphaFoldDB" id="A0A3R6E642"/>
<evidence type="ECO:0000313" key="2">
    <source>
        <dbReference type="Proteomes" id="UP000283732"/>
    </source>
</evidence>